<sequence>MIHTTVKLVNKEEIEELLLEMVKTAHDQLRGQAMLLNVKEEIDLFVATEGHDTFEDVIQKNFMLNEDDEIIEEEQYRLLLNDLQVAFEEMYKTTGLFDYFPAGEYMVKGEKRYQPNEMVATKGMYSAPFEDCLVVLH</sequence>
<evidence type="ECO:0000313" key="2">
    <source>
        <dbReference type="Proteomes" id="UP001389717"/>
    </source>
</evidence>
<dbReference type="Proteomes" id="UP001389717">
    <property type="component" value="Unassembled WGS sequence"/>
</dbReference>
<keyword evidence="2" id="KW-1185">Reference proteome</keyword>
<organism evidence="1 2">
    <name type="scientific">Rossellomorea oryzaecorticis</name>
    <dbReference type="NCBI Taxonomy" id="1396505"/>
    <lineage>
        <taxon>Bacteria</taxon>
        <taxon>Bacillati</taxon>
        <taxon>Bacillota</taxon>
        <taxon>Bacilli</taxon>
        <taxon>Bacillales</taxon>
        <taxon>Bacillaceae</taxon>
        <taxon>Rossellomorea</taxon>
    </lineage>
</organism>
<dbReference type="RefSeq" id="WP_341980013.1">
    <property type="nucleotide sequence ID" value="NZ_JBBYAF010000003.1"/>
</dbReference>
<proteinExistence type="predicted"/>
<comment type="caution">
    <text evidence="1">The sequence shown here is derived from an EMBL/GenBank/DDBJ whole genome shotgun (WGS) entry which is preliminary data.</text>
</comment>
<accession>A0ABU9K4X7</accession>
<name>A0ABU9K4X7_9BACI</name>
<dbReference type="EMBL" id="JBBYAF010000003">
    <property type="protein sequence ID" value="MEL3971114.1"/>
    <property type="molecule type" value="Genomic_DNA"/>
</dbReference>
<evidence type="ECO:0000313" key="1">
    <source>
        <dbReference type="EMBL" id="MEL3971114.1"/>
    </source>
</evidence>
<protein>
    <submittedName>
        <fullName evidence="1">Uncharacterized protein</fullName>
    </submittedName>
</protein>
<gene>
    <name evidence="1" type="ORF">AAEO50_02385</name>
</gene>
<reference evidence="1 2" key="1">
    <citation type="submission" date="2024-04" db="EMBL/GenBank/DDBJ databases">
        <title>Bacillus oryzaecorticis sp. nov., a moderately halophilic bacterium isolated from rice husks.</title>
        <authorList>
            <person name="Zhu H.-S."/>
        </authorList>
    </citation>
    <scope>NUCLEOTIDE SEQUENCE [LARGE SCALE GENOMIC DNA]</scope>
    <source>
        <strain evidence="1 2">ZC255</strain>
    </source>
</reference>